<dbReference type="Gene3D" id="2.60.120.10">
    <property type="entry name" value="Jelly Rolls"/>
    <property type="match status" value="2"/>
</dbReference>
<comment type="caution">
    <text evidence="2">The sequence shown here is derived from an EMBL/GenBank/DDBJ whole genome shotgun (WGS) entry which is preliminary data.</text>
</comment>
<dbReference type="InterPro" id="IPR006045">
    <property type="entry name" value="Cupin_1"/>
</dbReference>
<dbReference type="SUPFAM" id="SSF51182">
    <property type="entry name" value="RmlC-like cupins"/>
    <property type="match status" value="1"/>
</dbReference>
<dbReference type="AlphaFoldDB" id="A0A6A1V311"/>
<dbReference type="InterPro" id="IPR050253">
    <property type="entry name" value="Seed_Storage-Functional"/>
</dbReference>
<dbReference type="PANTHER" id="PTHR31189">
    <property type="entry name" value="OS03G0336100 PROTEIN-RELATED"/>
    <property type="match status" value="1"/>
</dbReference>
<evidence type="ECO:0000313" key="3">
    <source>
        <dbReference type="Proteomes" id="UP000516437"/>
    </source>
</evidence>
<gene>
    <name evidence="2" type="ORF">CJ030_MR7G011354</name>
</gene>
<dbReference type="PANTHER" id="PTHR31189:SF45">
    <property type="entry name" value="OS09G0552500 PROTEIN"/>
    <property type="match status" value="1"/>
</dbReference>
<sequence>MAGFSPEFVSRAYNTSTDDANKLAKSQTGVLIVKLQGGKSVTKPDEDNTDRMVYNIDDASPDIVVKNIGGQVTTLTEEKFPFIGQLELSANLVKLDAKAMYSPVYIADIAAVQVIYVVKGGGLFVEARLASGDGLECFSMITSKQPVLKELAGKASVWDALSPAILEASLNVSADLGELLKSNMGKTTILVPPPN</sequence>
<evidence type="ECO:0000259" key="1">
    <source>
        <dbReference type="Pfam" id="PF00190"/>
    </source>
</evidence>
<dbReference type="Pfam" id="PF00190">
    <property type="entry name" value="Cupin_1"/>
    <property type="match status" value="1"/>
</dbReference>
<dbReference type="InterPro" id="IPR014710">
    <property type="entry name" value="RmlC-like_jellyroll"/>
</dbReference>
<protein>
    <submittedName>
        <fullName evidence="2">Glycinin G3</fullName>
    </submittedName>
</protein>
<dbReference type="OrthoDB" id="735591at2759"/>
<feature type="domain" description="Cupin type-1" evidence="1">
    <location>
        <begin position="54"/>
        <end position="124"/>
    </location>
</feature>
<organism evidence="2 3">
    <name type="scientific">Morella rubra</name>
    <name type="common">Chinese bayberry</name>
    <dbReference type="NCBI Taxonomy" id="262757"/>
    <lineage>
        <taxon>Eukaryota</taxon>
        <taxon>Viridiplantae</taxon>
        <taxon>Streptophyta</taxon>
        <taxon>Embryophyta</taxon>
        <taxon>Tracheophyta</taxon>
        <taxon>Spermatophyta</taxon>
        <taxon>Magnoliopsida</taxon>
        <taxon>eudicotyledons</taxon>
        <taxon>Gunneridae</taxon>
        <taxon>Pentapetalae</taxon>
        <taxon>rosids</taxon>
        <taxon>fabids</taxon>
        <taxon>Fagales</taxon>
        <taxon>Myricaceae</taxon>
        <taxon>Morella</taxon>
    </lineage>
</organism>
<dbReference type="Proteomes" id="UP000516437">
    <property type="component" value="Chromosome 7"/>
</dbReference>
<dbReference type="InterPro" id="IPR011051">
    <property type="entry name" value="RmlC_Cupin_sf"/>
</dbReference>
<proteinExistence type="predicted"/>
<accession>A0A6A1V311</accession>
<evidence type="ECO:0000313" key="2">
    <source>
        <dbReference type="EMBL" id="KAB1207033.1"/>
    </source>
</evidence>
<reference evidence="2 3" key="1">
    <citation type="journal article" date="2019" name="Plant Biotechnol. J.">
        <title>The red bayberry genome and genetic basis of sex determination.</title>
        <authorList>
            <person name="Jia H.M."/>
            <person name="Jia H.J."/>
            <person name="Cai Q.L."/>
            <person name="Wang Y."/>
            <person name="Zhao H.B."/>
            <person name="Yang W.F."/>
            <person name="Wang G.Y."/>
            <person name="Li Y.H."/>
            <person name="Zhan D.L."/>
            <person name="Shen Y.T."/>
            <person name="Niu Q.F."/>
            <person name="Chang L."/>
            <person name="Qiu J."/>
            <person name="Zhao L."/>
            <person name="Xie H.B."/>
            <person name="Fu W.Y."/>
            <person name="Jin J."/>
            <person name="Li X.W."/>
            <person name="Jiao Y."/>
            <person name="Zhou C.C."/>
            <person name="Tu T."/>
            <person name="Chai C.Y."/>
            <person name="Gao J.L."/>
            <person name="Fan L.J."/>
            <person name="van de Weg E."/>
            <person name="Wang J.Y."/>
            <person name="Gao Z.S."/>
        </authorList>
    </citation>
    <scope>NUCLEOTIDE SEQUENCE [LARGE SCALE GENOMIC DNA]</scope>
    <source>
        <tissue evidence="2">Leaves</tissue>
    </source>
</reference>
<keyword evidence="3" id="KW-1185">Reference proteome</keyword>
<name>A0A6A1V311_9ROSI</name>
<dbReference type="EMBL" id="RXIC02000025">
    <property type="protein sequence ID" value="KAB1207033.1"/>
    <property type="molecule type" value="Genomic_DNA"/>
</dbReference>